<dbReference type="Proteomes" id="UP000512286">
    <property type="component" value="Chromosome"/>
</dbReference>
<gene>
    <name evidence="1" type="ORF">HZF06_11810</name>
</gene>
<reference evidence="1 2" key="1">
    <citation type="submission" date="2020-07" db="EMBL/GenBank/DDBJ databases">
        <title>Electron transfer.</title>
        <authorList>
            <person name="Huang L."/>
            <person name="Liu X."/>
            <person name="Zhou S."/>
        </authorList>
    </citation>
    <scope>NUCLEOTIDE SEQUENCE [LARGE SCALE GENOMIC DNA]</scope>
    <source>
        <strain evidence="1 2">Lx1</strain>
    </source>
</reference>
<sequence>MGILKERYNIRNETAYSLNDENFLKLLGLDINTIAKSKYGETIYFICLNHLIQTSAKMYRFLYQDTKEKGKEKIKDDLLNYTLNREPNPIYTASTLWASVELNRLHNGNAYVYIEKTDSRTFLWLLPSDNMQIYIDNEGIFNEDKNKTVISNSNPIWYIWTDNKTGKRYTFNADEIMHFKTHLSEDGLTGLSVKDILKTQINSLSYSENFQGNLFKNNMFGGKVILQYTGDLNTKAKDSLIIETERYANSVGSGKFLPIPLGITATNLDMKLTDADFVELNKLSALQLAACFGIKPNILNDYSKSSYSNSETQQLDFYVNSLQPIFKMYNDENTKKLLTTTQKGQHFYIEIDKESLFELDKKTQMEIVKDGINNFLITPNEGREKLGYSYYNDESANKLFGNGNLIELSKAGQGANY</sequence>
<dbReference type="EMBL" id="CP059378">
    <property type="protein sequence ID" value="QLY82238.1"/>
    <property type="molecule type" value="Genomic_DNA"/>
</dbReference>
<protein>
    <submittedName>
        <fullName evidence="1">Phage portal protein</fullName>
    </submittedName>
</protein>
<dbReference type="InterPro" id="IPR006427">
    <property type="entry name" value="Portal_HK97"/>
</dbReference>
<proteinExistence type="predicted"/>
<dbReference type="AlphaFoldDB" id="A0A7D7A6Y0"/>
<dbReference type="InterPro" id="IPR006944">
    <property type="entry name" value="Phage/GTA_portal"/>
</dbReference>
<accession>A0A7D7A6Y0</accession>
<organism evidence="1 2">
    <name type="scientific">Clostridium intestinale</name>
    <dbReference type="NCBI Taxonomy" id="36845"/>
    <lineage>
        <taxon>Bacteria</taxon>
        <taxon>Bacillati</taxon>
        <taxon>Bacillota</taxon>
        <taxon>Clostridia</taxon>
        <taxon>Eubacteriales</taxon>
        <taxon>Clostridiaceae</taxon>
        <taxon>Clostridium</taxon>
    </lineage>
</organism>
<dbReference type="Pfam" id="PF04860">
    <property type="entry name" value="Phage_portal"/>
    <property type="match status" value="1"/>
</dbReference>
<evidence type="ECO:0000313" key="1">
    <source>
        <dbReference type="EMBL" id="QLY82238.1"/>
    </source>
</evidence>
<dbReference type="NCBIfam" id="TIGR01537">
    <property type="entry name" value="portal_HK97"/>
    <property type="match status" value="1"/>
</dbReference>
<dbReference type="KEGG" id="cint:HZF06_11810"/>
<dbReference type="RefSeq" id="WP_181603630.1">
    <property type="nucleotide sequence ID" value="NZ_CP059378.1"/>
</dbReference>
<evidence type="ECO:0000313" key="2">
    <source>
        <dbReference type="Proteomes" id="UP000512286"/>
    </source>
</evidence>
<name>A0A7D7A6Y0_9CLOT</name>